<gene>
    <name evidence="2" type="ORF">Q8A64_07070</name>
</gene>
<reference evidence="2 3" key="1">
    <citation type="submission" date="2023-08" db="EMBL/GenBank/DDBJ databases">
        <title>Oxalobacteraceae gen .nov., isolated from river sludge outside the plant.</title>
        <authorList>
            <person name="Zhao S.Y."/>
        </authorList>
    </citation>
    <scope>NUCLEOTIDE SEQUENCE [LARGE SCALE GENOMIC DNA]</scope>
    <source>
        <strain evidence="2 3">R-40</strain>
    </source>
</reference>
<dbReference type="RefSeq" id="WP_338436106.1">
    <property type="nucleotide sequence ID" value="NZ_JAUYVH010000003.1"/>
</dbReference>
<feature type="domain" description="AB hydrolase-1" evidence="1">
    <location>
        <begin position="15"/>
        <end position="258"/>
    </location>
</feature>
<dbReference type="Gene3D" id="3.40.50.1820">
    <property type="entry name" value="alpha/beta hydrolase"/>
    <property type="match status" value="1"/>
</dbReference>
<dbReference type="InterPro" id="IPR029058">
    <property type="entry name" value="AB_hydrolase_fold"/>
</dbReference>
<comment type="caution">
    <text evidence="2">The sequence shown here is derived from an EMBL/GenBank/DDBJ whole genome shotgun (WGS) entry which is preliminary data.</text>
</comment>
<keyword evidence="3" id="KW-1185">Reference proteome</keyword>
<dbReference type="PANTHER" id="PTHR43798">
    <property type="entry name" value="MONOACYLGLYCEROL LIPASE"/>
    <property type="match status" value="1"/>
</dbReference>
<proteinExistence type="predicted"/>
<keyword evidence="2" id="KW-0378">Hydrolase</keyword>
<name>A0ABU1BMT6_9BURK</name>
<dbReference type="Proteomes" id="UP001225596">
    <property type="component" value="Unassembled WGS sequence"/>
</dbReference>
<dbReference type="GO" id="GO:0016787">
    <property type="term" value="F:hydrolase activity"/>
    <property type="evidence" value="ECO:0007669"/>
    <property type="project" value="UniProtKB-KW"/>
</dbReference>
<accession>A0ABU1BMT6</accession>
<evidence type="ECO:0000259" key="1">
    <source>
        <dbReference type="Pfam" id="PF12697"/>
    </source>
</evidence>
<organism evidence="2 3">
    <name type="scientific">Keguizhuia sedimenti</name>
    <dbReference type="NCBI Taxonomy" id="3064264"/>
    <lineage>
        <taxon>Bacteria</taxon>
        <taxon>Pseudomonadati</taxon>
        <taxon>Pseudomonadota</taxon>
        <taxon>Betaproteobacteria</taxon>
        <taxon>Burkholderiales</taxon>
        <taxon>Oxalobacteraceae</taxon>
        <taxon>Keguizhuia</taxon>
    </lineage>
</organism>
<dbReference type="Pfam" id="PF12697">
    <property type="entry name" value="Abhydrolase_6"/>
    <property type="match status" value="1"/>
</dbReference>
<evidence type="ECO:0000313" key="2">
    <source>
        <dbReference type="EMBL" id="MDQ9170174.1"/>
    </source>
</evidence>
<dbReference type="SUPFAM" id="SSF53474">
    <property type="entry name" value="alpha/beta-Hydrolases"/>
    <property type="match status" value="1"/>
</dbReference>
<dbReference type="InterPro" id="IPR000073">
    <property type="entry name" value="AB_hydrolase_1"/>
</dbReference>
<protein>
    <submittedName>
        <fullName evidence="2">Alpha/beta hydrolase</fullName>
    </submittedName>
</protein>
<sequence length="269" mass="30042">MVYKEWGKENNPNVLICVHGLTRASDDFDALADALCGQYRIICPDVVGRGRSSWLKNPAYYTLPVYVSDLLHLIAQARTETLAWLGTSMGGLIGMMIAAMDAGYVQKLILNDIGPALNPAAMSRIGDYVGQQHEFATFEEAEQYVRNISSSFGPHDEEQWHKLARNVLKTNAQGKWIRNHDPGIALPFHSQMEGGRQQAEKLLWAAYESLSCPTLLVRGRESDLLTASTAREMTRRGPKAKLIELDEVGHAPMFMHAEQIELVTRFLNS</sequence>
<dbReference type="EMBL" id="JAUYVH010000003">
    <property type="protein sequence ID" value="MDQ9170174.1"/>
    <property type="molecule type" value="Genomic_DNA"/>
</dbReference>
<dbReference type="InterPro" id="IPR050266">
    <property type="entry name" value="AB_hydrolase_sf"/>
</dbReference>
<dbReference type="PRINTS" id="PR00111">
    <property type="entry name" value="ABHYDROLASE"/>
</dbReference>
<evidence type="ECO:0000313" key="3">
    <source>
        <dbReference type="Proteomes" id="UP001225596"/>
    </source>
</evidence>